<dbReference type="InterPro" id="IPR015424">
    <property type="entry name" value="PyrdxlP-dep_Trfase"/>
</dbReference>
<protein>
    <submittedName>
        <fullName evidence="8">2,4-diaminobutyrate decarboxylase</fullName>
    </submittedName>
</protein>
<accession>A0A0V8JBT8</accession>
<organism evidence="8 9">
    <name type="scientific">Fictibacillus enclensis</name>
    <dbReference type="NCBI Taxonomy" id="1017270"/>
    <lineage>
        <taxon>Bacteria</taxon>
        <taxon>Bacillati</taxon>
        <taxon>Bacillota</taxon>
        <taxon>Bacilli</taxon>
        <taxon>Bacillales</taxon>
        <taxon>Fictibacillaceae</taxon>
        <taxon>Fictibacillus</taxon>
    </lineage>
</organism>
<evidence type="ECO:0000313" key="8">
    <source>
        <dbReference type="EMBL" id="KSU84646.1"/>
    </source>
</evidence>
<dbReference type="InterPro" id="IPR002129">
    <property type="entry name" value="PyrdxlP-dep_de-COase"/>
</dbReference>
<dbReference type="InterPro" id="IPR015422">
    <property type="entry name" value="PyrdxlP-dep_Trfase_small"/>
</dbReference>
<name>A0A0V8JBT8_9BACL</name>
<dbReference type="Gene3D" id="3.90.1150.10">
    <property type="entry name" value="Aspartate Aminotransferase, domain 1"/>
    <property type="match status" value="1"/>
</dbReference>
<dbReference type="InterPro" id="IPR015421">
    <property type="entry name" value="PyrdxlP-dep_Trfase_major"/>
</dbReference>
<comment type="similarity">
    <text evidence="2 7">Belongs to the group II decarboxylase family.</text>
</comment>
<dbReference type="PANTHER" id="PTHR45677">
    <property type="entry name" value="GLUTAMATE DECARBOXYLASE-RELATED"/>
    <property type="match status" value="1"/>
</dbReference>
<sequence>MESNSQMTTVVNLKTKFDDLFIKEGMSGHDAYLQAIDQTKKVVADVLVQARGPFSGETPQMIQRAVKEMKLATEKGQPLEVVLEDVATLLLHSIQVNHKACIGHLHCPPLVPALAAEMVISAANQSLDSWDQSSSATYLEQELIDWLCNRLGLGENADGTFTSGGTQSNYMGLLLARDAFCEKQWNWNVQKKGLPPEARRLRILCSEAAHFTVEKSASQLGLGEDAVILVSTDRHQRMSLTDLKEKLRILKAENLLPYALVGTCGTTDFGSIDPLLHMAKAAKENGLWFHVDAAYGGALMLSHNDHHRLRGIEQADSITADFHKLFFQPISCGAFLLKERKQFKHISYHADYLNPEQDDEEGLLHLVNKSVQTTRRFDALKLFMSLRAVGLDRFGEMIDHTIELARKTAQLMKESRFFTVINAEPEINAVVFRYEPSFLKNNFDALNKQIHSELLQGGKALLAKTMHEGELYLKFTLLNPRVTMEDMKKLIADIAELGETIHRREGKSS</sequence>
<keyword evidence="4 6" id="KW-0663">Pyridoxal phosphate</keyword>
<dbReference type="Pfam" id="PF00282">
    <property type="entry name" value="Pyridoxal_deC"/>
    <property type="match status" value="1"/>
</dbReference>
<evidence type="ECO:0000256" key="6">
    <source>
        <dbReference type="PIRSR" id="PIRSR602129-50"/>
    </source>
</evidence>
<evidence type="ECO:0000256" key="2">
    <source>
        <dbReference type="ARBA" id="ARBA00009533"/>
    </source>
</evidence>
<keyword evidence="9" id="KW-1185">Reference proteome</keyword>
<dbReference type="GO" id="GO:0004058">
    <property type="term" value="F:aromatic-L-amino-acid decarboxylase activity"/>
    <property type="evidence" value="ECO:0007669"/>
    <property type="project" value="UniProtKB-ARBA"/>
</dbReference>
<feature type="modified residue" description="N6-(pyridoxal phosphate)lysine" evidence="6">
    <location>
        <position position="324"/>
    </location>
</feature>
<gene>
    <name evidence="8" type="ORF">AS030_03670</name>
</gene>
<dbReference type="GO" id="GO:0005737">
    <property type="term" value="C:cytoplasm"/>
    <property type="evidence" value="ECO:0007669"/>
    <property type="project" value="TreeGrafter"/>
</dbReference>
<comment type="cofactor">
    <cofactor evidence="1 6 7">
        <name>pyridoxal 5'-phosphate</name>
        <dbReference type="ChEBI" id="CHEBI:597326"/>
    </cofactor>
</comment>
<dbReference type="PROSITE" id="PS00392">
    <property type="entry name" value="DDC_GAD_HDC_YDC"/>
    <property type="match status" value="1"/>
</dbReference>
<keyword evidence="5 7" id="KW-0456">Lyase</keyword>
<evidence type="ECO:0000256" key="3">
    <source>
        <dbReference type="ARBA" id="ARBA00022793"/>
    </source>
</evidence>
<dbReference type="AlphaFoldDB" id="A0A0V8JBT8"/>
<evidence type="ECO:0000256" key="4">
    <source>
        <dbReference type="ARBA" id="ARBA00022898"/>
    </source>
</evidence>
<dbReference type="InterPro" id="IPR021115">
    <property type="entry name" value="Pyridoxal-P_BS"/>
</dbReference>
<dbReference type="Proteomes" id="UP000054099">
    <property type="component" value="Unassembled WGS sequence"/>
</dbReference>
<evidence type="ECO:0000256" key="7">
    <source>
        <dbReference type="RuleBase" id="RU000382"/>
    </source>
</evidence>
<dbReference type="Gene3D" id="3.40.640.10">
    <property type="entry name" value="Type I PLP-dependent aspartate aminotransferase-like (Major domain)"/>
    <property type="match status" value="1"/>
</dbReference>
<proteinExistence type="inferred from homology"/>
<dbReference type="Gene3D" id="1.20.1650.10">
    <property type="entry name" value="PLP-dependent transferases"/>
    <property type="match status" value="1"/>
</dbReference>
<dbReference type="GO" id="GO:0030170">
    <property type="term" value="F:pyridoxal phosphate binding"/>
    <property type="evidence" value="ECO:0007669"/>
    <property type="project" value="InterPro"/>
</dbReference>
<evidence type="ECO:0000256" key="1">
    <source>
        <dbReference type="ARBA" id="ARBA00001933"/>
    </source>
</evidence>
<evidence type="ECO:0000256" key="5">
    <source>
        <dbReference type="ARBA" id="ARBA00023239"/>
    </source>
</evidence>
<keyword evidence="3" id="KW-0210">Decarboxylase</keyword>
<comment type="caution">
    <text evidence="8">The sequence shown here is derived from an EMBL/GenBank/DDBJ whole genome shotgun (WGS) entry which is preliminary data.</text>
</comment>
<evidence type="ECO:0000313" key="9">
    <source>
        <dbReference type="Proteomes" id="UP000054099"/>
    </source>
</evidence>
<dbReference type="GO" id="GO:0019752">
    <property type="term" value="P:carboxylic acid metabolic process"/>
    <property type="evidence" value="ECO:0007669"/>
    <property type="project" value="InterPro"/>
</dbReference>
<dbReference type="EMBL" id="LNQN01000001">
    <property type="protein sequence ID" value="KSU84646.1"/>
    <property type="molecule type" value="Genomic_DNA"/>
</dbReference>
<reference evidence="8 9" key="1">
    <citation type="journal article" date="2014" name="Antonie Van Leeuwenhoek">
        <title>Fictibacillus enclensis sp. nov., isolated from marine sediment.</title>
        <authorList>
            <person name="Dastager S.G."/>
            <person name="Mawlankar R."/>
            <person name="Srinivasan K."/>
            <person name="Tang S.K."/>
            <person name="Lee J.C."/>
            <person name="Ramana V.V."/>
            <person name="Shouche Y.S."/>
        </authorList>
    </citation>
    <scope>NUCLEOTIDE SEQUENCE [LARGE SCALE GENOMIC DNA]</scope>
    <source>
        <strain evidence="8 9">NIO-1003</strain>
    </source>
</reference>
<dbReference type="CDD" id="cd06450">
    <property type="entry name" value="DOPA_deC_like"/>
    <property type="match status" value="1"/>
</dbReference>
<dbReference type="PANTHER" id="PTHR45677:SF8">
    <property type="entry name" value="CYSTEINE SULFINIC ACID DECARBOXYLASE"/>
    <property type="match status" value="1"/>
</dbReference>
<dbReference type="SUPFAM" id="SSF53383">
    <property type="entry name" value="PLP-dependent transferases"/>
    <property type="match status" value="1"/>
</dbReference>